<feature type="signal peptide" evidence="3">
    <location>
        <begin position="1"/>
        <end position="19"/>
    </location>
</feature>
<dbReference type="InterPro" id="IPR001611">
    <property type="entry name" value="Leu-rich_rpt"/>
</dbReference>
<dbReference type="PANTHER" id="PTHR24369:SF213">
    <property type="entry name" value="INSULIN LIKE GROWTH FACTOR BINDING PROTEIN ACID LABILE SUBUNIT"/>
    <property type="match status" value="1"/>
</dbReference>
<evidence type="ECO:0000256" key="2">
    <source>
        <dbReference type="ARBA" id="ARBA00022737"/>
    </source>
</evidence>
<reference evidence="4" key="1">
    <citation type="submission" date="2021-12" db="EMBL/GenBank/DDBJ databases">
        <authorList>
            <person name="King R."/>
        </authorList>
    </citation>
    <scope>NUCLEOTIDE SEQUENCE</scope>
</reference>
<protein>
    <submittedName>
        <fullName evidence="4">Uncharacterized protein</fullName>
    </submittedName>
</protein>
<name>A0A9N9RDY0_9NEOP</name>
<evidence type="ECO:0000256" key="1">
    <source>
        <dbReference type="ARBA" id="ARBA00022614"/>
    </source>
</evidence>
<dbReference type="SMART" id="SM00365">
    <property type="entry name" value="LRR_SD22"/>
    <property type="match status" value="5"/>
</dbReference>
<dbReference type="SMART" id="SM00369">
    <property type="entry name" value="LRR_TYP"/>
    <property type="match status" value="9"/>
</dbReference>
<dbReference type="InterPro" id="IPR032675">
    <property type="entry name" value="LRR_dom_sf"/>
</dbReference>
<evidence type="ECO:0000313" key="4">
    <source>
        <dbReference type="EMBL" id="CAG9794745.1"/>
    </source>
</evidence>
<sequence length="402" mass="45422">MCKCIITVILTAGIIATNATPSCRFYDENKNNFVCSPVGTDYELKKGLVSNQDNVKSISLRGCGITDIDCDAFVGLPMLQHLDIAENKLQELKPCTLVSLPQLNSLDLSFNKISVLSPGTFDHLNNIEELYLKGNELRNLQNEIFDKLKKLNVLDLSNNVIDGSNLSPRIFDNNKIITSLDLSRNDMSRAHENLLQSFQTLQSLYLDRCFLTRVPSFVTKSNLKTLQQLILSTNQITNLDDPTSFINMDELIMLDFAGNSIESVAENVFTPLRKLKTIVLKHNHLKQIPEKLFQNMPKLVNIDLSYNDIQVINLASFRNTPMKNLNLSGNNLTYMPVNFYGTLISFGGKLKKFLFTNNPWQCACLRDILQEVKEHNIEYNMTVYDGKLSVCVSDGDFICNRG</sequence>
<dbReference type="EMBL" id="OU893338">
    <property type="protein sequence ID" value="CAG9794745.1"/>
    <property type="molecule type" value="Genomic_DNA"/>
</dbReference>
<dbReference type="Pfam" id="PF13855">
    <property type="entry name" value="LRR_8"/>
    <property type="match status" value="3"/>
</dbReference>
<proteinExistence type="predicted"/>
<dbReference type="InterPro" id="IPR003591">
    <property type="entry name" value="Leu-rich_rpt_typical-subtyp"/>
</dbReference>
<dbReference type="GO" id="GO:0005886">
    <property type="term" value="C:plasma membrane"/>
    <property type="evidence" value="ECO:0007669"/>
    <property type="project" value="TreeGrafter"/>
</dbReference>
<dbReference type="PRINTS" id="PR00019">
    <property type="entry name" value="LEURICHRPT"/>
</dbReference>
<reference evidence="4" key="2">
    <citation type="submission" date="2022-10" db="EMBL/GenBank/DDBJ databases">
        <authorList>
            <consortium name="ENA_rothamsted_submissions"/>
            <consortium name="culmorum"/>
            <person name="King R."/>
        </authorList>
    </citation>
    <scope>NUCLEOTIDE SEQUENCE</scope>
</reference>
<evidence type="ECO:0000313" key="5">
    <source>
        <dbReference type="Proteomes" id="UP001153714"/>
    </source>
</evidence>
<evidence type="ECO:0000256" key="3">
    <source>
        <dbReference type="SAM" id="SignalP"/>
    </source>
</evidence>
<dbReference type="Gene3D" id="3.80.10.10">
    <property type="entry name" value="Ribonuclease Inhibitor"/>
    <property type="match status" value="3"/>
</dbReference>
<dbReference type="SUPFAM" id="SSF52058">
    <property type="entry name" value="L domain-like"/>
    <property type="match status" value="1"/>
</dbReference>
<gene>
    <name evidence="4" type="ORF">DIATSA_LOCUS12097</name>
</gene>
<keyword evidence="3" id="KW-0732">Signal</keyword>
<keyword evidence="5" id="KW-1185">Reference proteome</keyword>
<dbReference type="PANTHER" id="PTHR24369">
    <property type="entry name" value="ANTIGEN BSP, PUTATIVE-RELATED"/>
    <property type="match status" value="1"/>
</dbReference>
<keyword evidence="2" id="KW-0677">Repeat</keyword>
<dbReference type="Proteomes" id="UP001153714">
    <property type="component" value="Chromosome 7"/>
</dbReference>
<dbReference type="InterPro" id="IPR050541">
    <property type="entry name" value="LRR_TM_domain-containing"/>
</dbReference>
<dbReference type="OrthoDB" id="676979at2759"/>
<feature type="chain" id="PRO_5040461433" evidence="3">
    <location>
        <begin position="20"/>
        <end position="402"/>
    </location>
</feature>
<organism evidence="4 5">
    <name type="scientific">Diatraea saccharalis</name>
    <name type="common">sugarcane borer</name>
    <dbReference type="NCBI Taxonomy" id="40085"/>
    <lineage>
        <taxon>Eukaryota</taxon>
        <taxon>Metazoa</taxon>
        <taxon>Ecdysozoa</taxon>
        <taxon>Arthropoda</taxon>
        <taxon>Hexapoda</taxon>
        <taxon>Insecta</taxon>
        <taxon>Pterygota</taxon>
        <taxon>Neoptera</taxon>
        <taxon>Endopterygota</taxon>
        <taxon>Lepidoptera</taxon>
        <taxon>Glossata</taxon>
        <taxon>Ditrysia</taxon>
        <taxon>Pyraloidea</taxon>
        <taxon>Crambidae</taxon>
        <taxon>Crambinae</taxon>
        <taxon>Diatraea</taxon>
    </lineage>
</organism>
<accession>A0A9N9RDY0</accession>
<dbReference type="AlphaFoldDB" id="A0A9N9RDY0"/>
<keyword evidence="1" id="KW-0433">Leucine-rich repeat</keyword>